<dbReference type="Proteomes" id="UP000266691">
    <property type="component" value="Unassembled WGS sequence"/>
</dbReference>
<name>A0A3A1NMH4_9FLAO</name>
<accession>A0A3A1NMH4</accession>
<dbReference type="RefSeq" id="WP_119647886.1">
    <property type="nucleotide sequence ID" value="NZ_QXFI01000026.1"/>
</dbReference>
<sequence length="103" mass="11754">MEILWKHLSEPNGLGHVQRINLEYAVQLQVIRILINEAEHLMDYLSLIVLEIDSRNGMVSVHDDTPEPLYSMVERNFVQVNTIQGETASEVYSDLQTSLMAIS</sequence>
<protein>
    <submittedName>
        <fullName evidence="1">Uncharacterized protein</fullName>
    </submittedName>
</protein>
<dbReference type="EMBL" id="VNWK01000026">
    <property type="protein sequence ID" value="TXJ94112.1"/>
    <property type="molecule type" value="Genomic_DNA"/>
</dbReference>
<organism evidence="1 3">
    <name type="scientific">Flagellimonas pelagia</name>
    <dbReference type="NCBI Taxonomy" id="2306998"/>
    <lineage>
        <taxon>Bacteria</taxon>
        <taxon>Pseudomonadati</taxon>
        <taxon>Bacteroidota</taxon>
        <taxon>Flavobacteriia</taxon>
        <taxon>Flavobacteriales</taxon>
        <taxon>Flavobacteriaceae</taxon>
        <taxon>Flagellimonas</taxon>
    </lineage>
</organism>
<dbReference type="Proteomes" id="UP000321621">
    <property type="component" value="Unassembled WGS sequence"/>
</dbReference>
<gene>
    <name evidence="1" type="ORF">D2V05_11985</name>
    <name evidence="2" type="ORF">FQ017_11875</name>
</gene>
<reference evidence="2 4" key="2">
    <citation type="submission" date="2019-07" db="EMBL/GenBank/DDBJ databases">
        <title>Draft genome of two Muricauda strains isolated from deep sea.</title>
        <authorList>
            <person name="Sun C."/>
        </authorList>
    </citation>
    <scope>NUCLEOTIDE SEQUENCE [LARGE SCALE GENOMIC DNA]</scope>
    <source>
        <strain evidence="2 4">72</strain>
    </source>
</reference>
<keyword evidence="4" id="KW-1185">Reference proteome</keyword>
<reference evidence="1 3" key="1">
    <citation type="submission" date="2018-08" db="EMBL/GenBank/DDBJ databases">
        <title>Proposal of Muricauda 72 sp.nov. and Muricauda NH166 sp.nov., isolated from seawater.</title>
        <authorList>
            <person name="Cheng H."/>
            <person name="Wu Y.-H."/>
            <person name="Guo L.-L."/>
            <person name="Xu X.-W."/>
        </authorList>
    </citation>
    <scope>NUCLEOTIDE SEQUENCE [LARGE SCALE GENOMIC DNA]</scope>
    <source>
        <strain evidence="1 3">72</strain>
    </source>
</reference>
<evidence type="ECO:0000313" key="3">
    <source>
        <dbReference type="Proteomes" id="UP000266691"/>
    </source>
</evidence>
<proteinExistence type="predicted"/>
<comment type="caution">
    <text evidence="1">The sequence shown here is derived from an EMBL/GenBank/DDBJ whole genome shotgun (WGS) entry which is preliminary data.</text>
</comment>
<dbReference type="OrthoDB" id="1452222at2"/>
<dbReference type="EMBL" id="QXFI01000026">
    <property type="protein sequence ID" value="RIV44196.1"/>
    <property type="molecule type" value="Genomic_DNA"/>
</dbReference>
<dbReference type="AlphaFoldDB" id="A0A3A1NMH4"/>
<evidence type="ECO:0000313" key="4">
    <source>
        <dbReference type="Proteomes" id="UP000321621"/>
    </source>
</evidence>
<evidence type="ECO:0000313" key="2">
    <source>
        <dbReference type="EMBL" id="TXJ94112.1"/>
    </source>
</evidence>
<evidence type="ECO:0000313" key="1">
    <source>
        <dbReference type="EMBL" id="RIV44196.1"/>
    </source>
</evidence>